<accession>A0AC35F8R4</accession>
<name>A0AC35F8R4_9BILA</name>
<organism evidence="1 2">
    <name type="scientific">Panagrolaimus sp. PS1159</name>
    <dbReference type="NCBI Taxonomy" id="55785"/>
    <lineage>
        <taxon>Eukaryota</taxon>
        <taxon>Metazoa</taxon>
        <taxon>Ecdysozoa</taxon>
        <taxon>Nematoda</taxon>
        <taxon>Chromadorea</taxon>
        <taxon>Rhabditida</taxon>
        <taxon>Tylenchina</taxon>
        <taxon>Panagrolaimomorpha</taxon>
        <taxon>Panagrolaimoidea</taxon>
        <taxon>Panagrolaimidae</taxon>
        <taxon>Panagrolaimus</taxon>
    </lineage>
</organism>
<sequence length="336" mass="38156">MHVFQNIFLIICCLNLCFASNYYNENACGIIPSQFAPNHETRAFNTPRIMGGKNTSEGEYPFIVGIFYKNKYICTGTLISSRHVLTAAHCLASETSQTYLNKKCGENTECLQKYLRKNKKEKCQTGYLHPKRIIRDYEIGVGSNQLSKMKRLKLEAIDPNYQQFFRSGCHQNDLAILTLALDGNENKRPYVCLSFTKDFNIRGTGATTLGWGKNQKVAIHQTLQKLYVFSVLSMDECSKSWKPFPIDGICVKEMSDMNPCDGDSGGPLIAIQKEGSISRYILLGILSFGTDCQNLIENTKPETAVYTRMDFYQQKINKIIGWKNENFDGFDFNGIY</sequence>
<dbReference type="WBParaSite" id="PS1159_v2.g15005.t1">
    <property type="protein sequence ID" value="PS1159_v2.g15005.t1"/>
    <property type="gene ID" value="PS1159_v2.g15005"/>
</dbReference>
<proteinExistence type="predicted"/>
<evidence type="ECO:0000313" key="1">
    <source>
        <dbReference type="Proteomes" id="UP000887580"/>
    </source>
</evidence>
<evidence type="ECO:0000313" key="2">
    <source>
        <dbReference type="WBParaSite" id="PS1159_v2.g15005.t1"/>
    </source>
</evidence>
<dbReference type="Proteomes" id="UP000887580">
    <property type="component" value="Unplaced"/>
</dbReference>
<reference evidence="2" key="1">
    <citation type="submission" date="2022-11" db="UniProtKB">
        <authorList>
            <consortium name="WormBaseParasite"/>
        </authorList>
    </citation>
    <scope>IDENTIFICATION</scope>
</reference>
<protein>
    <submittedName>
        <fullName evidence="2">Peptidase S1 domain-containing protein</fullName>
    </submittedName>
</protein>